<evidence type="ECO:0000256" key="1">
    <source>
        <dbReference type="ARBA" id="ARBA00004141"/>
    </source>
</evidence>
<feature type="transmembrane region" description="Helical" evidence="6">
    <location>
        <begin position="385"/>
        <end position="403"/>
    </location>
</feature>
<evidence type="ECO:0000256" key="6">
    <source>
        <dbReference type="SAM" id="Phobius"/>
    </source>
</evidence>
<feature type="transmembrane region" description="Helical" evidence="6">
    <location>
        <begin position="467"/>
        <end position="489"/>
    </location>
</feature>
<evidence type="ECO:0000256" key="4">
    <source>
        <dbReference type="ARBA" id="ARBA00023136"/>
    </source>
</evidence>
<feature type="transmembrane region" description="Helical" evidence="6">
    <location>
        <begin position="150"/>
        <end position="167"/>
    </location>
</feature>
<gene>
    <name evidence="7" type="primary">Dsim\GD12465</name>
    <name evidence="7" type="ORF">Dsimw501_GD12465</name>
</gene>
<name>A0A0J9RWL4_DROSI</name>
<dbReference type="EMBL" id="CM002912">
    <property type="protein sequence ID" value="KMZ00057.1"/>
    <property type="molecule type" value="Genomic_DNA"/>
</dbReference>
<dbReference type="CDD" id="cd17386">
    <property type="entry name" value="MFS_SLC46"/>
    <property type="match status" value="1"/>
</dbReference>
<accession>A0A0J9RWL4</accession>
<dbReference type="InterPro" id="IPR036259">
    <property type="entry name" value="MFS_trans_sf"/>
</dbReference>
<evidence type="ECO:0000313" key="7">
    <source>
        <dbReference type="EMBL" id="KMZ00057.1"/>
    </source>
</evidence>
<feature type="transmembrane region" description="Helical" evidence="6">
    <location>
        <begin position="276"/>
        <end position="296"/>
    </location>
</feature>
<proteinExistence type="predicted"/>
<feature type="transmembrane region" description="Helical" evidence="6">
    <location>
        <begin position="501"/>
        <end position="524"/>
    </location>
</feature>
<evidence type="ECO:0000256" key="3">
    <source>
        <dbReference type="ARBA" id="ARBA00022989"/>
    </source>
</evidence>
<feature type="transmembrane region" description="Helical" evidence="6">
    <location>
        <begin position="174"/>
        <end position="192"/>
    </location>
</feature>
<feature type="transmembrane region" description="Helical" evidence="6">
    <location>
        <begin position="434"/>
        <end position="455"/>
    </location>
</feature>
<keyword evidence="2 6" id="KW-0812">Transmembrane</keyword>
<dbReference type="OrthoDB" id="419734at2759"/>
<dbReference type="Bgee" id="FBgn0184194">
    <property type="expression patterns" value="Expressed in adult organism and 3 other cell types or tissues"/>
</dbReference>
<dbReference type="PANTHER" id="PTHR23507">
    <property type="entry name" value="ZGC:174356"/>
    <property type="match status" value="1"/>
</dbReference>
<organism evidence="7">
    <name type="scientific">Drosophila simulans</name>
    <name type="common">Fruit fly</name>
    <dbReference type="NCBI Taxonomy" id="7240"/>
    <lineage>
        <taxon>Eukaryota</taxon>
        <taxon>Metazoa</taxon>
        <taxon>Ecdysozoa</taxon>
        <taxon>Arthropoda</taxon>
        <taxon>Hexapoda</taxon>
        <taxon>Insecta</taxon>
        <taxon>Pterygota</taxon>
        <taxon>Neoptera</taxon>
        <taxon>Endopterygota</taxon>
        <taxon>Diptera</taxon>
        <taxon>Brachycera</taxon>
        <taxon>Muscomorpha</taxon>
        <taxon>Ephydroidea</taxon>
        <taxon>Drosophilidae</taxon>
        <taxon>Drosophila</taxon>
        <taxon>Sophophora</taxon>
    </lineage>
</organism>
<dbReference type="GO" id="GO:0022857">
    <property type="term" value="F:transmembrane transporter activity"/>
    <property type="evidence" value="ECO:0007669"/>
    <property type="project" value="InterPro"/>
</dbReference>
<keyword evidence="3 6" id="KW-1133">Transmembrane helix</keyword>
<reference evidence="7" key="2">
    <citation type="submission" date="2014-06" db="EMBL/GenBank/DDBJ databases">
        <authorList>
            <person name="Hu T."/>
            <person name="Eisen M.B."/>
            <person name="Thornton K.R."/>
            <person name="Andolfatto P."/>
        </authorList>
    </citation>
    <scope>NUCLEOTIDE SEQUENCE</scope>
    <source>
        <strain evidence="7">W501</strain>
    </source>
</reference>
<protein>
    <submittedName>
        <fullName evidence="7">Uncharacterized protein, isoform B</fullName>
    </submittedName>
</protein>
<feature type="region of interest" description="Disordered" evidence="5">
    <location>
        <begin position="29"/>
        <end position="64"/>
    </location>
</feature>
<sequence length="558" mass="62973">MPKKRAKLAEKSLNTADLTVNIIVAHSENAAQRRNSRSSEDSEISETSENNENSASGPVREQRDEVAGRTVLQWAWHVVKSISVEPTMFLYMFAFMITSVVEQNFFLYKSCRVNRNFTEQICRNLNKPENEEFRREAMLTNAWFLQWENISAHVFPIILALFLGSFSDRRGRKLPLLMGLVGKFVYSTMIVVNARMPTWPVQNIIYSATLPSALTGADVAIFASCFAYISDISTLQQRTIRVTILDVIYLSAMPLGVALGSHLFYNVFNQSYADMFTVNASLLALAIIYTLCALKWQTTPRQRSLRELGCCGFWGDFFDKQHVKDSLAVLVKPRKGHRRSFLIILLVSMALYTFQRDEGQYLYMYTLGKFDWDVSAYSNFKTFKSSAYVIAMLLAVPLMNKILGWRDTTIIFIGTWAHSIARLFFYFATNTDLLYAGAVVCSLGPIVGPMIRAMTSKIVPTSERGKVFALLSVCDNAVPFISGVCYSQLYRRTQNTNHGGYVFILTIATQIAVFVMILCIHIVLGKNSLAVPEVPEKESGLISQTEAVLEAEIEQHKN</sequence>
<evidence type="ECO:0000256" key="5">
    <source>
        <dbReference type="SAM" id="MobiDB-lite"/>
    </source>
</evidence>
<reference evidence="7" key="3">
    <citation type="submission" date="2015-04" db="EMBL/GenBank/DDBJ databases">
        <authorList>
            <consortium name="FlyBase"/>
        </authorList>
    </citation>
    <scope>NUCLEOTIDE SEQUENCE</scope>
    <source>
        <strain evidence="7">W501</strain>
    </source>
</reference>
<dbReference type="Proteomes" id="UP000035880">
    <property type="component" value="Chromosome 3L"/>
</dbReference>
<dbReference type="PANTHER" id="PTHR23507:SF37">
    <property type="entry name" value="GH08173P"/>
    <property type="match status" value="1"/>
</dbReference>
<feature type="transmembrane region" description="Helical" evidence="6">
    <location>
        <begin position="204"/>
        <end position="230"/>
    </location>
</feature>
<keyword evidence="4 6" id="KW-0472">Membrane</keyword>
<dbReference type="Gene3D" id="1.20.1250.20">
    <property type="entry name" value="MFS general substrate transporter like domains"/>
    <property type="match status" value="1"/>
</dbReference>
<dbReference type="AlphaFoldDB" id="A0A0J9RWL4"/>
<dbReference type="SUPFAM" id="SSF103473">
    <property type="entry name" value="MFS general substrate transporter"/>
    <property type="match status" value="1"/>
</dbReference>
<dbReference type="Pfam" id="PF07690">
    <property type="entry name" value="MFS_1"/>
    <property type="match status" value="2"/>
</dbReference>
<comment type="subcellular location">
    <subcellularLocation>
        <location evidence="1">Membrane</location>
        <topology evidence="1">Multi-pass membrane protein</topology>
    </subcellularLocation>
</comment>
<evidence type="ECO:0000256" key="2">
    <source>
        <dbReference type="ARBA" id="ARBA00022692"/>
    </source>
</evidence>
<reference evidence="7" key="1">
    <citation type="journal article" date="2013" name="Genome Res.">
        <title>A second-generation assembly of the Drosophila simulans genome provides new insights into patterns of lineage-specific divergence.</title>
        <authorList>
            <person name="Hu T.T."/>
            <person name="Eisen M.B."/>
            <person name="Thornton K.R."/>
            <person name="Andolfatto P."/>
        </authorList>
    </citation>
    <scope>NUCLEOTIDE SEQUENCE [LARGE SCALE GENOMIC DNA]</scope>
    <source>
        <strain evidence="7">W501</strain>
    </source>
</reference>
<feature type="compositionally biased region" description="Low complexity" evidence="5">
    <location>
        <begin position="47"/>
        <end position="56"/>
    </location>
</feature>
<dbReference type="InterPro" id="IPR011701">
    <property type="entry name" value="MFS"/>
</dbReference>
<feature type="transmembrane region" description="Helical" evidence="6">
    <location>
        <begin position="242"/>
        <end position="264"/>
    </location>
</feature>
<dbReference type="GO" id="GO:0016020">
    <property type="term" value="C:membrane"/>
    <property type="evidence" value="ECO:0007669"/>
    <property type="project" value="UniProtKB-SubCell"/>
</dbReference>
<feature type="transmembrane region" description="Helical" evidence="6">
    <location>
        <begin position="340"/>
        <end position="355"/>
    </location>
</feature>
<feature type="transmembrane region" description="Helical" evidence="6">
    <location>
        <begin position="89"/>
        <end position="108"/>
    </location>
</feature>